<evidence type="ECO:0000313" key="15">
    <source>
        <dbReference type="EMBL" id="EYU45792.1"/>
    </source>
</evidence>
<dbReference type="Proteomes" id="UP000030748">
    <property type="component" value="Unassembled WGS sequence"/>
</dbReference>
<dbReference type="InterPro" id="IPR013210">
    <property type="entry name" value="LRR_N_plant-typ"/>
</dbReference>
<feature type="transmembrane region" description="Helical" evidence="12">
    <location>
        <begin position="218"/>
        <end position="242"/>
    </location>
</feature>
<keyword evidence="6 11" id="KW-0547">Nucleotide-binding</keyword>
<dbReference type="PANTHER" id="PTHR48010:SF32">
    <property type="entry name" value="PROTEIN KINASE DOMAIN-CONTAINING PROTEIN"/>
    <property type="match status" value="1"/>
</dbReference>
<evidence type="ECO:0000259" key="14">
    <source>
        <dbReference type="PROSITE" id="PS50011"/>
    </source>
</evidence>
<gene>
    <name evidence="15" type="ORF">MIMGU_mgv1a020384mg</name>
</gene>
<organism evidence="15 16">
    <name type="scientific">Erythranthe guttata</name>
    <name type="common">Yellow monkey flower</name>
    <name type="synonym">Mimulus guttatus</name>
    <dbReference type="NCBI Taxonomy" id="4155"/>
    <lineage>
        <taxon>Eukaryota</taxon>
        <taxon>Viridiplantae</taxon>
        <taxon>Streptophyta</taxon>
        <taxon>Embryophyta</taxon>
        <taxon>Tracheophyta</taxon>
        <taxon>Spermatophyta</taxon>
        <taxon>Magnoliopsida</taxon>
        <taxon>eudicotyledons</taxon>
        <taxon>Gunneridae</taxon>
        <taxon>Pentapetalae</taxon>
        <taxon>asterids</taxon>
        <taxon>lamiids</taxon>
        <taxon>Lamiales</taxon>
        <taxon>Phrymaceae</taxon>
        <taxon>Erythranthe</taxon>
    </lineage>
</organism>
<sequence>MGWLNFHHLLLLTAAALLLRLPSAAPDISSDRSALLSFRSAIGGRVLLWNVSSPTPCSWFGVTCSPEGSAVVELRLPGKSISGRQLSSLTSPHTLSLQNNFFSGGIPDSLFSLTALVSLDLSANNFSGPISPSFNHLTRLRTLYLQDNHFSGPVPDLNQPGLSQFDVSNNNLTGQIPKGLAGKPKNSFAGNSLCGVPLDSCPVEETPAADGRKISGGAIAGIVICSVLGFFLILMLIIYCLCGVFGEGEEAQEITGLPCTTHREKTVETSGGGGIAAAEEKQKGGEEVTGGGKSNGLVFLGKKKWEFTLGDLLRASAEVLGKGTFGTAYKAELESGLVVVVVKGLRDVSMAEMEFRAKMDEIGRMDHRNLVPLRAYYYNRHEKLLVYDYFPIGSLYALLHGNKGDTRTLNWETRASIALGATQGISYLHLHGPSISHGNITSSNILLTKTYEPRVSDFLLAGLARPGPTSGPSRVEGYRAPEVTDPRRVSQKADVYSFGVLVLEIMTGKSPVVGEDGFDLPLWVRSVVKDAWTSEVLDAELLRYQNVVEDMVWLLQIGVDCTGSHPDKRPSMAEVATKIEELCRWSFDYTSEE</sequence>
<dbReference type="InterPro" id="IPR017441">
    <property type="entry name" value="Protein_kinase_ATP_BS"/>
</dbReference>
<dbReference type="Gene3D" id="3.80.10.10">
    <property type="entry name" value="Ribonuclease Inhibitor"/>
    <property type="match status" value="1"/>
</dbReference>
<feature type="signal peptide" evidence="13">
    <location>
        <begin position="1"/>
        <end position="24"/>
    </location>
</feature>
<proteinExistence type="predicted"/>
<evidence type="ECO:0000256" key="7">
    <source>
        <dbReference type="ARBA" id="ARBA00022840"/>
    </source>
</evidence>
<accession>A0A022RZ37</accession>
<keyword evidence="3 12" id="KW-0812">Transmembrane</keyword>
<dbReference type="Pfam" id="PF07714">
    <property type="entry name" value="PK_Tyr_Ser-Thr"/>
    <property type="match status" value="1"/>
</dbReference>
<dbReference type="Pfam" id="PF08263">
    <property type="entry name" value="LRRNT_2"/>
    <property type="match status" value="1"/>
</dbReference>
<evidence type="ECO:0000313" key="16">
    <source>
        <dbReference type="Proteomes" id="UP000030748"/>
    </source>
</evidence>
<feature type="domain" description="Protein kinase" evidence="14">
    <location>
        <begin position="314"/>
        <end position="582"/>
    </location>
</feature>
<evidence type="ECO:0000256" key="5">
    <source>
        <dbReference type="ARBA" id="ARBA00022737"/>
    </source>
</evidence>
<dbReference type="Pfam" id="PF13855">
    <property type="entry name" value="LRR_8"/>
    <property type="match status" value="1"/>
</dbReference>
<dbReference type="PROSITE" id="PS00107">
    <property type="entry name" value="PROTEIN_KINASE_ATP"/>
    <property type="match status" value="1"/>
</dbReference>
<keyword evidence="4 13" id="KW-0732">Signal</keyword>
<dbReference type="Pfam" id="PF00560">
    <property type="entry name" value="LRR_1"/>
    <property type="match status" value="1"/>
</dbReference>
<dbReference type="InterPro" id="IPR001611">
    <property type="entry name" value="Leu-rich_rpt"/>
</dbReference>
<keyword evidence="10" id="KW-0325">Glycoprotein</keyword>
<evidence type="ECO:0000256" key="10">
    <source>
        <dbReference type="ARBA" id="ARBA00023180"/>
    </source>
</evidence>
<dbReference type="FunFam" id="3.80.10.10:FF:000041">
    <property type="entry name" value="LRR receptor-like serine/threonine-protein kinase ERECTA"/>
    <property type="match status" value="1"/>
</dbReference>
<dbReference type="SUPFAM" id="SSF52058">
    <property type="entry name" value="L domain-like"/>
    <property type="match status" value="1"/>
</dbReference>
<dbReference type="STRING" id="4155.A0A022RZ37"/>
<keyword evidence="2" id="KW-0433">Leucine-rich repeat</keyword>
<dbReference type="PhylomeDB" id="A0A022RZ37"/>
<evidence type="ECO:0000256" key="11">
    <source>
        <dbReference type="PROSITE-ProRule" id="PRU10141"/>
    </source>
</evidence>
<evidence type="ECO:0000256" key="13">
    <source>
        <dbReference type="SAM" id="SignalP"/>
    </source>
</evidence>
<evidence type="ECO:0000256" key="4">
    <source>
        <dbReference type="ARBA" id="ARBA00022729"/>
    </source>
</evidence>
<dbReference type="InterPro" id="IPR032675">
    <property type="entry name" value="LRR_dom_sf"/>
</dbReference>
<evidence type="ECO:0000256" key="9">
    <source>
        <dbReference type="ARBA" id="ARBA00023136"/>
    </source>
</evidence>
<evidence type="ECO:0000256" key="2">
    <source>
        <dbReference type="ARBA" id="ARBA00022614"/>
    </source>
</evidence>
<reference evidence="15 16" key="1">
    <citation type="journal article" date="2013" name="Proc. Natl. Acad. Sci. U.S.A.">
        <title>Fine-scale variation in meiotic recombination in Mimulus inferred from population shotgun sequencing.</title>
        <authorList>
            <person name="Hellsten U."/>
            <person name="Wright K.M."/>
            <person name="Jenkins J."/>
            <person name="Shu S."/>
            <person name="Yuan Y."/>
            <person name="Wessler S.R."/>
            <person name="Schmutz J."/>
            <person name="Willis J.H."/>
            <person name="Rokhsar D.S."/>
        </authorList>
    </citation>
    <scope>NUCLEOTIDE SEQUENCE [LARGE SCALE GENOMIC DNA]</scope>
    <source>
        <strain evidence="16">cv. DUN x IM62</strain>
    </source>
</reference>
<dbReference type="KEGG" id="egt:105959242"/>
<dbReference type="GO" id="GO:0016020">
    <property type="term" value="C:membrane"/>
    <property type="evidence" value="ECO:0007669"/>
    <property type="project" value="UniProtKB-SubCell"/>
</dbReference>
<dbReference type="AlphaFoldDB" id="A0A022RZ37"/>
<evidence type="ECO:0000256" key="3">
    <source>
        <dbReference type="ARBA" id="ARBA00022692"/>
    </source>
</evidence>
<protein>
    <recommendedName>
        <fullName evidence="14">Protein kinase domain-containing protein</fullName>
    </recommendedName>
</protein>
<dbReference type="InterPro" id="IPR001245">
    <property type="entry name" value="Ser-Thr/Tyr_kinase_cat_dom"/>
</dbReference>
<dbReference type="FunFam" id="3.30.200.20:FF:000307">
    <property type="entry name" value="pollen receptor-like kinase 1"/>
    <property type="match status" value="1"/>
</dbReference>
<dbReference type="EMBL" id="KI630173">
    <property type="protein sequence ID" value="EYU45792.1"/>
    <property type="molecule type" value="Genomic_DNA"/>
</dbReference>
<dbReference type="InterPro" id="IPR000719">
    <property type="entry name" value="Prot_kinase_dom"/>
</dbReference>
<evidence type="ECO:0000256" key="6">
    <source>
        <dbReference type="ARBA" id="ARBA00022741"/>
    </source>
</evidence>
<dbReference type="GO" id="GO:0005524">
    <property type="term" value="F:ATP binding"/>
    <property type="evidence" value="ECO:0007669"/>
    <property type="project" value="UniProtKB-UniRule"/>
</dbReference>
<evidence type="ECO:0000256" key="8">
    <source>
        <dbReference type="ARBA" id="ARBA00022989"/>
    </source>
</evidence>
<dbReference type="FunFam" id="1.10.510.10:FF:000095">
    <property type="entry name" value="protein STRUBBELIG-RECEPTOR FAMILY 8"/>
    <property type="match status" value="1"/>
</dbReference>
<feature type="binding site" evidence="11">
    <location>
        <position position="343"/>
    </location>
    <ligand>
        <name>ATP</name>
        <dbReference type="ChEBI" id="CHEBI:30616"/>
    </ligand>
</feature>
<name>A0A022RZ37_ERYGU</name>
<dbReference type="Gene3D" id="3.30.200.20">
    <property type="entry name" value="Phosphorylase Kinase, domain 1"/>
    <property type="match status" value="1"/>
</dbReference>
<dbReference type="Gene3D" id="1.10.510.10">
    <property type="entry name" value="Transferase(Phosphotransferase) domain 1"/>
    <property type="match status" value="1"/>
</dbReference>
<evidence type="ECO:0000256" key="1">
    <source>
        <dbReference type="ARBA" id="ARBA00004370"/>
    </source>
</evidence>
<dbReference type="GO" id="GO:0004672">
    <property type="term" value="F:protein kinase activity"/>
    <property type="evidence" value="ECO:0007669"/>
    <property type="project" value="InterPro"/>
</dbReference>
<dbReference type="eggNOG" id="ENOG502QSFF">
    <property type="taxonomic scope" value="Eukaryota"/>
</dbReference>
<dbReference type="PROSITE" id="PS50011">
    <property type="entry name" value="PROTEIN_KINASE_DOM"/>
    <property type="match status" value="1"/>
</dbReference>
<keyword evidence="16" id="KW-1185">Reference proteome</keyword>
<keyword evidence="8 12" id="KW-1133">Transmembrane helix</keyword>
<dbReference type="OrthoDB" id="652551at2759"/>
<dbReference type="SUPFAM" id="SSF56112">
    <property type="entry name" value="Protein kinase-like (PK-like)"/>
    <property type="match status" value="1"/>
</dbReference>
<evidence type="ECO:0000256" key="12">
    <source>
        <dbReference type="SAM" id="Phobius"/>
    </source>
</evidence>
<dbReference type="InterPro" id="IPR050994">
    <property type="entry name" value="At_inactive_RLKs"/>
</dbReference>
<dbReference type="InterPro" id="IPR011009">
    <property type="entry name" value="Kinase-like_dom_sf"/>
</dbReference>
<dbReference type="PANTHER" id="PTHR48010">
    <property type="entry name" value="OS05G0588300 PROTEIN"/>
    <property type="match status" value="1"/>
</dbReference>
<keyword evidence="7 11" id="KW-0067">ATP-binding</keyword>
<keyword evidence="9 12" id="KW-0472">Membrane</keyword>
<comment type="subcellular location">
    <subcellularLocation>
        <location evidence="1">Membrane</location>
    </subcellularLocation>
</comment>
<keyword evidence="5" id="KW-0677">Repeat</keyword>
<feature type="chain" id="PRO_5001508435" description="Protein kinase domain-containing protein" evidence="13">
    <location>
        <begin position="25"/>
        <end position="593"/>
    </location>
</feature>